<dbReference type="PANTHER" id="PTHR43021">
    <property type="entry name" value="NA(+)/H(+) ANTIPORTER-RELATED"/>
    <property type="match status" value="1"/>
</dbReference>
<gene>
    <name evidence="2" type="ORF">ENL43_04280</name>
</gene>
<evidence type="ECO:0000256" key="1">
    <source>
        <dbReference type="SAM" id="Phobius"/>
    </source>
</evidence>
<dbReference type="Proteomes" id="UP000886050">
    <property type="component" value="Unassembled WGS sequence"/>
</dbReference>
<organism evidence="2">
    <name type="scientific">candidate division WOR-3 bacterium</name>
    <dbReference type="NCBI Taxonomy" id="2052148"/>
    <lineage>
        <taxon>Bacteria</taxon>
        <taxon>Bacteria division WOR-3</taxon>
    </lineage>
</organism>
<keyword evidence="1" id="KW-0812">Transmembrane</keyword>
<feature type="transmembrane region" description="Helical" evidence="1">
    <location>
        <begin position="58"/>
        <end position="78"/>
    </location>
</feature>
<name>A0A7V5HNR6_UNCW3</name>
<dbReference type="InterPro" id="IPR038770">
    <property type="entry name" value="Na+/solute_symporter_sf"/>
</dbReference>
<sequence length="105" mass="11622">MILDPVLSLGIILLLGFFSDKIADFFHIPHVTANLLLGILIGIELLDPLTHHLLRASGFISNIVLGLIAFSIGQSFYYKRFKAIGKQIILISLFEAGFAWIIVTL</sequence>
<feature type="transmembrane region" description="Helical" evidence="1">
    <location>
        <begin position="84"/>
        <end position="103"/>
    </location>
</feature>
<evidence type="ECO:0000313" key="2">
    <source>
        <dbReference type="EMBL" id="HHF53562.1"/>
    </source>
</evidence>
<feature type="non-terminal residue" evidence="2">
    <location>
        <position position="105"/>
    </location>
</feature>
<keyword evidence="1" id="KW-1133">Transmembrane helix</keyword>
<comment type="caution">
    <text evidence="2">The sequence shown here is derived from an EMBL/GenBank/DDBJ whole genome shotgun (WGS) entry which is preliminary data.</text>
</comment>
<dbReference type="PANTHER" id="PTHR43021:SF2">
    <property type="entry name" value="CATION_H+ EXCHANGER DOMAIN-CONTAINING PROTEIN"/>
    <property type="match status" value="1"/>
</dbReference>
<dbReference type="Gene3D" id="1.20.1530.20">
    <property type="match status" value="1"/>
</dbReference>
<dbReference type="EMBL" id="DRTX01000223">
    <property type="protein sequence ID" value="HHF53562.1"/>
    <property type="molecule type" value="Genomic_DNA"/>
</dbReference>
<accession>A0A7V5HNR6</accession>
<protein>
    <recommendedName>
        <fullName evidence="3">Cation/H+ exchanger domain-containing protein</fullName>
    </recommendedName>
</protein>
<proteinExistence type="predicted"/>
<evidence type="ECO:0008006" key="3">
    <source>
        <dbReference type="Google" id="ProtNLM"/>
    </source>
</evidence>
<dbReference type="AlphaFoldDB" id="A0A7V5HNR6"/>
<feature type="transmembrane region" description="Helical" evidence="1">
    <location>
        <begin position="29"/>
        <end position="46"/>
    </location>
</feature>
<keyword evidence="1" id="KW-0472">Membrane</keyword>
<reference evidence="2" key="1">
    <citation type="journal article" date="2020" name="mSystems">
        <title>Genome- and Community-Level Interaction Insights into Carbon Utilization and Element Cycling Functions of Hydrothermarchaeota in Hydrothermal Sediment.</title>
        <authorList>
            <person name="Zhou Z."/>
            <person name="Liu Y."/>
            <person name="Xu W."/>
            <person name="Pan J."/>
            <person name="Luo Z.H."/>
            <person name="Li M."/>
        </authorList>
    </citation>
    <scope>NUCLEOTIDE SEQUENCE [LARGE SCALE GENOMIC DNA]</scope>
    <source>
        <strain evidence="2">HyVt-96</strain>
    </source>
</reference>